<evidence type="ECO:0000313" key="1">
    <source>
        <dbReference type="EMBL" id="KAH0521885.1"/>
    </source>
</evidence>
<keyword evidence="2" id="KW-1185">Reference proteome</keyword>
<comment type="caution">
    <text evidence="1">The sequence shown here is derived from an EMBL/GenBank/DDBJ whole genome shotgun (WGS) entry which is preliminary data.</text>
</comment>
<name>A0A9P8KLF9_9HYPO</name>
<gene>
    <name evidence="1" type="ORF">TsFJ059_005817</name>
</gene>
<dbReference type="AlphaFoldDB" id="A0A9P8KLF9"/>
<organism evidence="1 2">
    <name type="scientific">Trichoderma semiorbis</name>
    <dbReference type="NCBI Taxonomy" id="1491008"/>
    <lineage>
        <taxon>Eukaryota</taxon>
        <taxon>Fungi</taxon>
        <taxon>Dikarya</taxon>
        <taxon>Ascomycota</taxon>
        <taxon>Pezizomycotina</taxon>
        <taxon>Sordariomycetes</taxon>
        <taxon>Hypocreomycetidae</taxon>
        <taxon>Hypocreales</taxon>
        <taxon>Hypocreaceae</taxon>
        <taxon>Trichoderma</taxon>
    </lineage>
</organism>
<reference evidence="1 2" key="1">
    <citation type="submission" date="2021-08" db="EMBL/GenBank/DDBJ databases">
        <title>The highly contiguous genome resource for Trichoderma semiorbis FJ059, a fungal antagonistic to plant pathogens.</title>
        <authorList>
            <person name="Liu T."/>
        </authorList>
    </citation>
    <scope>NUCLEOTIDE SEQUENCE [LARGE SCALE GENOMIC DNA]</scope>
    <source>
        <strain evidence="1 2">FJ059</strain>
    </source>
</reference>
<sequence length="443" mass="51021">MIMAKYRDNDPIVEISDPQIAWDETELERIQLELKVFQKDYKGVDAIDTRNLSEAERRKYCRQLVEGAFQLLRLRSQDYPECFEACVCRCLGSHALEAHLWSRWSGYKEVMIKLRDMAYFSELHGKYHILPATTVVASIVVKKLRKVGTGGLDESTCLMMRYKVFEFAHASVKHFNEQGNKITRTKHAIPNWKPKVLKVETPGSFGETGLSQPIPHKSFGMEDTKSQVGMMLKSQMPLLPVTTTTTKKITRVQAVDLVVPHMVKIMKELWSTTTNDECAASLTKEIVIVLPPEIKEWLQVWSRQAGKQEVEIWVREATEDLETYEWGETQVVQGRPAAEPIYAAINELEELHNENVPSVATRHKLQEGTTMIRHYVMGMEEKWKEWAYKELSKELLECQGAIATDVSFIRCSLEEDDERCWKKRRANMEHAANDDGAKTNWLP</sequence>
<accession>A0A9P8KLF9</accession>
<proteinExistence type="predicted"/>
<evidence type="ECO:0000313" key="2">
    <source>
        <dbReference type="Proteomes" id="UP000826573"/>
    </source>
</evidence>
<protein>
    <submittedName>
        <fullName evidence="1">Uncharacterized protein</fullName>
    </submittedName>
</protein>
<dbReference type="Proteomes" id="UP000826573">
    <property type="component" value="Unassembled WGS sequence"/>
</dbReference>
<dbReference type="EMBL" id="JAIMJC010000007">
    <property type="protein sequence ID" value="KAH0521885.1"/>
    <property type="molecule type" value="Genomic_DNA"/>
</dbReference>